<dbReference type="EMBL" id="QZCE01000001">
    <property type="protein sequence ID" value="NEZ61513.1"/>
    <property type="molecule type" value="Genomic_DNA"/>
</dbReference>
<name>A0A6M0S041_9CYAN</name>
<dbReference type="RefSeq" id="WP_163659348.1">
    <property type="nucleotide sequence ID" value="NZ_QZCE01000001.1"/>
</dbReference>
<comment type="caution">
    <text evidence="1">The sequence shown here is derived from an EMBL/GenBank/DDBJ whole genome shotgun (WGS) entry which is preliminary data.</text>
</comment>
<dbReference type="Proteomes" id="UP000473574">
    <property type="component" value="Unassembled WGS sequence"/>
</dbReference>
<evidence type="ECO:0000313" key="2">
    <source>
        <dbReference type="Proteomes" id="UP000473574"/>
    </source>
</evidence>
<sequence>MKGLLIETLDGWRIASKNKAYKLVWGLPEKLDKFLADGGVLPDWVTFETSPIYRNTVNRIVTAE</sequence>
<proteinExistence type="predicted"/>
<accession>A0A6M0S041</accession>
<protein>
    <submittedName>
        <fullName evidence="1">Uncharacterized protein</fullName>
    </submittedName>
</protein>
<organism evidence="1 2">
    <name type="scientific">Adonisia turfae CCMR0082</name>
    <dbReference type="NCBI Taxonomy" id="2304604"/>
    <lineage>
        <taxon>Bacteria</taxon>
        <taxon>Bacillati</taxon>
        <taxon>Cyanobacteriota</taxon>
        <taxon>Adonisia</taxon>
        <taxon>Adonisia turfae</taxon>
    </lineage>
</organism>
<evidence type="ECO:0000313" key="1">
    <source>
        <dbReference type="EMBL" id="NEZ61513.1"/>
    </source>
</evidence>
<reference evidence="1 2" key="1">
    <citation type="journal article" date="2020" name="Microb. Ecol.">
        <title>Ecogenomics of the Marine Benthic Filamentous Cyanobacterium Adonisia.</title>
        <authorList>
            <person name="Walter J.M."/>
            <person name="Coutinho F.H."/>
            <person name="Leomil L."/>
            <person name="Hargreaves P.I."/>
            <person name="Campeao M.E."/>
            <person name="Vieira V.V."/>
            <person name="Silva B.S."/>
            <person name="Fistarol G.O."/>
            <person name="Salomon P.S."/>
            <person name="Sawabe T."/>
            <person name="Mino S."/>
            <person name="Hosokawa M."/>
            <person name="Miyashita H."/>
            <person name="Maruyama F."/>
            <person name="van Verk M.C."/>
            <person name="Dutilh B.E."/>
            <person name="Thompson C.C."/>
            <person name="Thompson F.L."/>
        </authorList>
    </citation>
    <scope>NUCLEOTIDE SEQUENCE [LARGE SCALE GENOMIC DNA]</scope>
    <source>
        <strain evidence="1 2">CCMR0082</strain>
    </source>
</reference>
<dbReference type="AlphaFoldDB" id="A0A6M0S041"/>
<gene>
    <name evidence="1" type="ORF">D0962_01770</name>
</gene>